<name>A0ABR2ZS99_9AGAR</name>
<evidence type="ECO:0000259" key="3">
    <source>
        <dbReference type="Pfam" id="PF21671"/>
    </source>
</evidence>
<feature type="compositionally biased region" description="Low complexity" evidence="1">
    <location>
        <begin position="512"/>
        <end position="522"/>
    </location>
</feature>
<feature type="compositionally biased region" description="Low complexity" evidence="1">
    <location>
        <begin position="592"/>
        <end position="621"/>
    </location>
</feature>
<feature type="compositionally biased region" description="Gly residues" evidence="1">
    <location>
        <begin position="815"/>
        <end position="826"/>
    </location>
</feature>
<dbReference type="Proteomes" id="UP001437256">
    <property type="component" value="Unassembled WGS sequence"/>
</dbReference>
<feature type="compositionally biased region" description="Low complexity" evidence="1">
    <location>
        <begin position="708"/>
        <end position="748"/>
    </location>
</feature>
<evidence type="ECO:0000256" key="2">
    <source>
        <dbReference type="SAM" id="SignalP"/>
    </source>
</evidence>
<keyword evidence="5" id="KW-1185">Reference proteome</keyword>
<dbReference type="InterPro" id="IPR048661">
    <property type="entry name" value="CPL1-like"/>
</dbReference>
<proteinExistence type="predicted"/>
<gene>
    <name evidence="4" type="ORF">AAF712_008496</name>
</gene>
<dbReference type="EMBL" id="JBBXMP010000060">
    <property type="protein sequence ID" value="KAL0064551.1"/>
    <property type="molecule type" value="Genomic_DNA"/>
</dbReference>
<feature type="region of interest" description="Disordered" evidence="1">
    <location>
        <begin position="502"/>
        <end position="530"/>
    </location>
</feature>
<feature type="region of interest" description="Disordered" evidence="1">
    <location>
        <begin position="703"/>
        <end position="752"/>
    </location>
</feature>
<evidence type="ECO:0000313" key="5">
    <source>
        <dbReference type="Proteomes" id="UP001437256"/>
    </source>
</evidence>
<reference evidence="4 5" key="1">
    <citation type="submission" date="2024-05" db="EMBL/GenBank/DDBJ databases">
        <title>A draft genome resource for the thread blight pathogen Marasmius tenuissimus strain MS-2.</title>
        <authorList>
            <person name="Yulfo-Soto G.E."/>
            <person name="Baruah I.K."/>
            <person name="Amoako-Attah I."/>
            <person name="Bukari Y."/>
            <person name="Meinhardt L.W."/>
            <person name="Bailey B.A."/>
            <person name="Cohen S.P."/>
        </authorList>
    </citation>
    <scope>NUCLEOTIDE SEQUENCE [LARGE SCALE GENOMIC DNA]</scope>
    <source>
        <strain evidence="4 5">MS-2</strain>
    </source>
</reference>
<feature type="compositionally biased region" description="Low complexity" evidence="1">
    <location>
        <begin position="1109"/>
        <end position="1123"/>
    </location>
</feature>
<evidence type="ECO:0000313" key="4">
    <source>
        <dbReference type="EMBL" id="KAL0064551.1"/>
    </source>
</evidence>
<feature type="chain" id="PRO_5047443404" description="Protein CPL1-like domain-containing protein" evidence="2">
    <location>
        <begin position="26"/>
        <end position="1345"/>
    </location>
</feature>
<feature type="signal peptide" evidence="2">
    <location>
        <begin position="1"/>
        <end position="25"/>
    </location>
</feature>
<protein>
    <recommendedName>
        <fullName evidence="3">Protein CPL1-like domain-containing protein</fullName>
    </recommendedName>
</protein>
<feature type="region of interest" description="Disordered" evidence="1">
    <location>
        <begin position="815"/>
        <end position="917"/>
    </location>
</feature>
<evidence type="ECO:0000256" key="1">
    <source>
        <dbReference type="SAM" id="MobiDB-lite"/>
    </source>
</evidence>
<feature type="region of interest" description="Disordered" evidence="1">
    <location>
        <begin position="586"/>
        <end position="644"/>
    </location>
</feature>
<organism evidence="4 5">
    <name type="scientific">Marasmius tenuissimus</name>
    <dbReference type="NCBI Taxonomy" id="585030"/>
    <lineage>
        <taxon>Eukaryota</taxon>
        <taxon>Fungi</taxon>
        <taxon>Dikarya</taxon>
        <taxon>Basidiomycota</taxon>
        <taxon>Agaricomycotina</taxon>
        <taxon>Agaricomycetes</taxon>
        <taxon>Agaricomycetidae</taxon>
        <taxon>Agaricales</taxon>
        <taxon>Marasmiineae</taxon>
        <taxon>Marasmiaceae</taxon>
        <taxon>Marasmius</taxon>
    </lineage>
</organism>
<dbReference type="InterPro" id="IPR038955">
    <property type="entry name" value="PriA/CPL1_fungi"/>
</dbReference>
<feature type="compositionally biased region" description="Low complexity" evidence="1">
    <location>
        <begin position="827"/>
        <end position="856"/>
    </location>
</feature>
<feature type="region of interest" description="Disordered" evidence="1">
    <location>
        <begin position="1102"/>
        <end position="1158"/>
    </location>
</feature>
<accession>A0ABR2ZS99</accession>
<feature type="compositionally biased region" description="Low complexity" evidence="1">
    <location>
        <begin position="874"/>
        <end position="917"/>
    </location>
</feature>
<dbReference type="Pfam" id="PF21671">
    <property type="entry name" value="CPL1-like"/>
    <property type="match status" value="1"/>
</dbReference>
<feature type="region of interest" description="Disordered" evidence="1">
    <location>
        <begin position="986"/>
        <end position="1044"/>
    </location>
</feature>
<keyword evidence="2" id="KW-0732">Signal</keyword>
<feature type="compositionally biased region" description="Low complexity" evidence="1">
    <location>
        <begin position="1010"/>
        <end position="1036"/>
    </location>
</feature>
<feature type="domain" description="Protein CPL1-like" evidence="3">
    <location>
        <begin position="214"/>
        <end position="278"/>
    </location>
</feature>
<sequence>MRLPFGLISTFLLFSSLSFLPSVFATRRRHSKDPKDAIIASRQWRPQPVARALLDVCVNLNVVLPPGLKQLLTGNIDLCLCLKDLDIFLDAKVKDLGVLGGLLDVPFLRILLNDLLRQSGKDCSLPDHAHFVCTNSDPCHFDCDEGFTRVGDQCVCAPPKKLCQGQCVSSPNACDPSAVPRSLRSRRNEITTLKQAQKYCGGKSVCGLPSGQGFECVDTESAVDSCGGCVYPNPWATATSGRDCATPHALKAACRQSQCVVDLCQDGFAPNDARDACVAIHRKRLVPASHKLLRLESLDHPEFGASDLNARRSSLCPPPSPTIPASSPTTQGGLLDLIVDLSTLGKNIGSLGGLLSDKCNCHDSPSHPSPHDPAPMLKSVVTLSLKVDAKLGDLSKDPANIESIVILLGQLLNASDKCLALPEVEDDIKGIIVQLKDAVGVLLKGLHLLPSGVKQCGCEEALHVQISTRETLVLLSTPEDSSMASSAASDSEVFSLLSPTRPAAFPLPPGPSDGSCGPCTGPDGQPDPTAPVDVDLTCLLGLGIDGDVVADLGPGLDKPLNELLHSLFGDGVHPSNVIHPCLKCSGSGGSGSTPTKPSSDPSKTTPASGSTPVVPSSKPSGSPGGDSGSSGPCTDANGQPDNTAPVDVDLTCLLGVPGIDGDVVANLGPGLNMPLNQLLHNLLGDGVHPSNIIHPCLKCSGGNGGSGSSTPTRGPSQASTTTGNPTTPSSTPSGDSSGSPGPCKGSDGQPDLTAPVDVDLTCLLGLGIDGDVVADLGPGLNKPLNELLHSLFGDGVHPSNVIHPCLKCTGGNGGGGDSGSGSGTGSGSEATKTTSDCTSSPSSPAGHTTPTGVSVSTPPPPSRPTGSTGGSSGSGASSNTAIPTSSAPTPHSSTSVVVTTRSSAPSSSPTVGTGTGVPQDRALAILIPLSGHLNAITGPCLDSNGKPDPTAPVDVDLTCLLGIPGIDGDVVANLEPGLNMPLNQLLHQSPRRCGGGGSGSSTPTRDPSQGSTAGNPTTPSSTPSGGSGSPGPCKGSNGQPDPTAPVDVDITCLLGIPGIDGDVVANLGSLNVPLNQLLHQLLGDGVHPSNIIHPCLKCSGGGGSGSGSGPSTTSPTGSSPTSGCSEDGAPATATPVIPPNTDGPKSGNGTPCQKCGQGSGDSTNAVVVDLNPIGIDAVVTVDVGPSLNKLLNGLLDPLLKPIVHAAPSRRSGSGPLPVDDLKADLKAAVNFGTAISRTAKTLFSSCGCTSEPNSPVLLTVAVSAKLKTSIDDLQKNPTVKTATAALDAAKAVLGAAQSCEALPGLGAQVIALIRSLEKDCQGLIPKLESLVSGLQTCGCGKELRL</sequence>
<dbReference type="PANTHER" id="PTHR35192:SF2">
    <property type="entry name" value="APPLE DOMAIN-CONTAINING PROTEIN"/>
    <property type="match status" value="1"/>
</dbReference>
<comment type="caution">
    <text evidence="4">The sequence shown here is derived from an EMBL/GenBank/DDBJ whole genome shotgun (WGS) entry which is preliminary data.</text>
</comment>
<dbReference type="PANTHER" id="PTHR35192">
    <property type="entry name" value="PROTEIN, PUTATIVE-RELATED"/>
    <property type="match status" value="1"/>
</dbReference>